<dbReference type="AlphaFoldDB" id="A0A816QA11"/>
<comment type="caution">
    <text evidence="1">The sequence shown here is derived from an EMBL/GenBank/DDBJ whole genome shotgun (WGS) entry which is preliminary data.</text>
</comment>
<proteinExistence type="predicted"/>
<evidence type="ECO:0000313" key="2">
    <source>
        <dbReference type="EMBL" id="CAF3863726.1"/>
    </source>
</evidence>
<evidence type="ECO:0000313" key="3">
    <source>
        <dbReference type="Proteomes" id="UP000663824"/>
    </source>
</evidence>
<protein>
    <submittedName>
        <fullName evidence="1">Uncharacterized protein</fullName>
    </submittedName>
</protein>
<evidence type="ECO:0000313" key="1">
    <source>
        <dbReference type="EMBL" id="CAF2057077.1"/>
    </source>
</evidence>
<sequence>PKEAALTSCSNKVIEVLETNSIDSEWKTLVNELVHWILTKKQTSLERREVQCVGETLFRQYPSIGKPGYRLWSCLCRSMTMKLRRERDRRGLPN</sequence>
<name>A0A816QA11_9BILA</name>
<dbReference type="EMBL" id="CAJNRE010006603">
    <property type="protein sequence ID" value="CAF2057077.1"/>
    <property type="molecule type" value="Genomic_DNA"/>
</dbReference>
<feature type="non-terminal residue" evidence="1">
    <location>
        <position position="1"/>
    </location>
</feature>
<gene>
    <name evidence="1" type="ORF">MBJ925_LOCUS14196</name>
    <name evidence="2" type="ORF">SMN809_LOCUS4688</name>
</gene>
<reference evidence="1" key="1">
    <citation type="submission" date="2021-02" db="EMBL/GenBank/DDBJ databases">
        <authorList>
            <person name="Nowell W R."/>
        </authorList>
    </citation>
    <scope>NUCLEOTIDE SEQUENCE</scope>
</reference>
<dbReference type="Proteomes" id="UP000676336">
    <property type="component" value="Unassembled WGS sequence"/>
</dbReference>
<dbReference type="EMBL" id="CAJOBI010001108">
    <property type="protein sequence ID" value="CAF3863726.1"/>
    <property type="molecule type" value="Genomic_DNA"/>
</dbReference>
<organism evidence="1 3">
    <name type="scientific">Rotaria magnacalcarata</name>
    <dbReference type="NCBI Taxonomy" id="392030"/>
    <lineage>
        <taxon>Eukaryota</taxon>
        <taxon>Metazoa</taxon>
        <taxon>Spiralia</taxon>
        <taxon>Gnathifera</taxon>
        <taxon>Rotifera</taxon>
        <taxon>Eurotatoria</taxon>
        <taxon>Bdelloidea</taxon>
        <taxon>Philodinida</taxon>
        <taxon>Philodinidae</taxon>
        <taxon>Rotaria</taxon>
    </lineage>
</organism>
<accession>A0A816QA11</accession>
<dbReference type="Proteomes" id="UP000663824">
    <property type="component" value="Unassembled WGS sequence"/>
</dbReference>